<accession>A0ABN1UHF4</accession>
<protein>
    <submittedName>
        <fullName evidence="2">Uncharacterized protein</fullName>
    </submittedName>
</protein>
<evidence type="ECO:0000313" key="2">
    <source>
        <dbReference type="EMBL" id="GAA1149003.1"/>
    </source>
</evidence>
<comment type="caution">
    <text evidence="2">The sequence shown here is derived from an EMBL/GenBank/DDBJ whole genome shotgun (WGS) entry which is preliminary data.</text>
</comment>
<organism evidence="2 3">
    <name type="scientific">Streptomyces hebeiensis</name>
    <dbReference type="NCBI Taxonomy" id="229486"/>
    <lineage>
        <taxon>Bacteria</taxon>
        <taxon>Bacillati</taxon>
        <taxon>Actinomycetota</taxon>
        <taxon>Actinomycetes</taxon>
        <taxon>Kitasatosporales</taxon>
        <taxon>Streptomycetaceae</taxon>
        <taxon>Streptomyces</taxon>
    </lineage>
</organism>
<sequence>MRACVCLTEGLARPPVGGPGHREPEGSSVSTTGSRGYSPSRPPPYLTRTASPHPSRGPGTVTPFGTAGARSRRVRSG</sequence>
<name>A0ABN1UHF4_9ACTN</name>
<evidence type="ECO:0000256" key="1">
    <source>
        <dbReference type="SAM" id="MobiDB-lite"/>
    </source>
</evidence>
<evidence type="ECO:0000313" key="3">
    <source>
        <dbReference type="Proteomes" id="UP001501371"/>
    </source>
</evidence>
<proteinExistence type="predicted"/>
<keyword evidence="3" id="KW-1185">Reference proteome</keyword>
<reference evidence="2 3" key="1">
    <citation type="journal article" date="2019" name="Int. J. Syst. Evol. Microbiol.">
        <title>The Global Catalogue of Microorganisms (GCM) 10K type strain sequencing project: providing services to taxonomists for standard genome sequencing and annotation.</title>
        <authorList>
            <consortium name="The Broad Institute Genomics Platform"/>
            <consortium name="The Broad Institute Genome Sequencing Center for Infectious Disease"/>
            <person name="Wu L."/>
            <person name="Ma J."/>
        </authorList>
    </citation>
    <scope>NUCLEOTIDE SEQUENCE [LARGE SCALE GENOMIC DNA]</scope>
    <source>
        <strain evidence="2 3">JCM 12696</strain>
    </source>
</reference>
<dbReference type="EMBL" id="BAAAKV010000001">
    <property type="protein sequence ID" value="GAA1149003.1"/>
    <property type="molecule type" value="Genomic_DNA"/>
</dbReference>
<feature type="region of interest" description="Disordered" evidence="1">
    <location>
        <begin position="1"/>
        <end position="77"/>
    </location>
</feature>
<dbReference type="Proteomes" id="UP001501371">
    <property type="component" value="Unassembled WGS sequence"/>
</dbReference>
<gene>
    <name evidence="2" type="ORF">GCM10009654_00200</name>
</gene>